<dbReference type="GO" id="GO:0003824">
    <property type="term" value="F:catalytic activity"/>
    <property type="evidence" value="ECO:0007669"/>
    <property type="project" value="UniProtKB-ARBA"/>
</dbReference>
<dbReference type="Proteomes" id="UP000552097">
    <property type="component" value="Unassembled WGS sequence"/>
</dbReference>
<evidence type="ECO:0000313" key="3">
    <source>
        <dbReference type="Proteomes" id="UP000552097"/>
    </source>
</evidence>
<dbReference type="PANTHER" id="PTHR46438:SF11">
    <property type="entry name" value="LIPASE-RELATED"/>
    <property type="match status" value="1"/>
</dbReference>
<protein>
    <submittedName>
        <fullName evidence="2">Pimeloyl-ACP methyl ester carboxylesterase</fullName>
    </submittedName>
</protein>
<dbReference type="PRINTS" id="PR00111">
    <property type="entry name" value="ABHYDROLASE"/>
</dbReference>
<dbReference type="InterPro" id="IPR029058">
    <property type="entry name" value="AB_hydrolase_fold"/>
</dbReference>
<keyword evidence="3" id="KW-1185">Reference proteome</keyword>
<dbReference type="EMBL" id="JACHMO010000001">
    <property type="protein sequence ID" value="MBB5803602.1"/>
    <property type="molecule type" value="Genomic_DNA"/>
</dbReference>
<name>A0A7W9HJS9_9PSEU</name>
<dbReference type="AlphaFoldDB" id="A0A7W9HJS9"/>
<sequence length="272" mass="29959">MRELDRHRRSVGEISYLDVGEGPVTVFVHGVFTNALLWRHCMTKLAEHRRCIAIDLPGHGRTPPVADATVHGLAHAVRTVLTSLDLTDVHLVGNDTGGAVCQLVYTAEPGRIASLALTNCDTEGNFPPPLFAPAAWLARLGLLSLLRPLTHAPKLVRQAYRIGYQNPAPPEIIQRYVDPILGNAHGTRFMRRLLSSMDSKQLAAATIALHQCTIPTALIWGTGDRLFKLRWASWLKDLIPGATDVVTVPGGRLFFPDDRADELVTALRNHWN</sequence>
<gene>
    <name evidence="2" type="ORF">F4560_003370</name>
</gene>
<comment type="caution">
    <text evidence="2">The sequence shown here is derived from an EMBL/GenBank/DDBJ whole genome shotgun (WGS) entry which is preliminary data.</text>
</comment>
<feature type="domain" description="AB hydrolase-1" evidence="1">
    <location>
        <begin position="26"/>
        <end position="257"/>
    </location>
</feature>
<dbReference type="PANTHER" id="PTHR46438">
    <property type="entry name" value="ALPHA/BETA-HYDROLASES SUPERFAMILY PROTEIN"/>
    <property type="match status" value="1"/>
</dbReference>
<evidence type="ECO:0000259" key="1">
    <source>
        <dbReference type="Pfam" id="PF00561"/>
    </source>
</evidence>
<organism evidence="2 3">
    <name type="scientific">Saccharothrix ecbatanensis</name>
    <dbReference type="NCBI Taxonomy" id="1105145"/>
    <lineage>
        <taxon>Bacteria</taxon>
        <taxon>Bacillati</taxon>
        <taxon>Actinomycetota</taxon>
        <taxon>Actinomycetes</taxon>
        <taxon>Pseudonocardiales</taxon>
        <taxon>Pseudonocardiaceae</taxon>
        <taxon>Saccharothrix</taxon>
    </lineage>
</organism>
<dbReference type="RefSeq" id="WP_184921013.1">
    <property type="nucleotide sequence ID" value="NZ_JACHMO010000001.1"/>
</dbReference>
<dbReference type="SUPFAM" id="SSF53474">
    <property type="entry name" value="alpha/beta-Hydrolases"/>
    <property type="match status" value="1"/>
</dbReference>
<evidence type="ECO:0000313" key="2">
    <source>
        <dbReference type="EMBL" id="MBB5803602.1"/>
    </source>
</evidence>
<dbReference type="Gene3D" id="3.40.50.1820">
    <property type="entry name" value="alpha/beta hydrolase"/>
    <property type="match status" value="1"/>
</dbReference>
<reference evidence="2 3" key="1">
    <citation type="submission" date="2020-08" db="EMBL/GenBank/DDBJ databases">
        <title>Sequencing the genomes of 1000 actinobacteria strains.</title>
        <authorList>
            <person name="Klenk H.-P."/>
        </authorList>
    </citation>
    <scope>NUCLEOTIDE SEQUENCE [LARGE SCALE GENOMIC DNA]</scope>
    <source>
        <strain evidence="2 3">DSM 45486</strain>
    </source>
</reference>
<dbReference type="InterPro" id="IPR000073">
    <property type="entry name" value="AB_hydrolase_1"/>
</dbReference>
<accession>A0A7W9HJS9</accession>
<dbReference type="Pfam" id="PF00561">
    <property type="entry name" value="Abhydrolase_1"/>
    <property type="match status" value="1"/>
</dbReference>
<proteinExistence type="predicted"/>